<organism evidence="1">
    <name type="scientific">Candidatus Kentrum sp. TC</name>
    <dbReference type="NCBI Taxonomy" id="2126339"/>
    <lineage>
        <taxon>Bacteria</taxon>
        <taxon>Pseudomonadati</taxon>
        <taxon>Pseudomonadota</taxon>
        <taxon>Gammaproteobacteria</taxon>
        <taxon>Candidatus Kentrum</taxon>
    </lineage>
</organism>
<gene>
    <name evidence="1" type="ORF">BECKTC1821E_GA0114239_104612</name>
</gene>
<accession>A0A450YUY6</accession>
<evidence type="ECO:0000313" key="1">
    <source>
        <dbReference type="EMBL" id="VFK45336.1"/>
    </source>
</evidence>
<sequence>MALALVQLPLGDELGLKLSSEKTLIATFPEGFAYLGFDLCSRSVSIRAKSVENLKAKVREITGRFHNLDDDLIVRVNRDLRGSANYFATTQILCDLFQSM</sequence>
<dbReference type="AlphaFoldDB" id="A0A450YUY6"/>
<evidence type="ECO:0008006" key="2">
    <source>
        <dbReference type="Google" id="ProtNLM"/>
    </source>
</evidence>
<protein>
    <recommendedName>
        <fullName evidence="2">Reverse transcriptase (RNA-dependent DNA polymerase)</fullName>
    </recommendedName>
</protein>
<dbReference type="EMBL" id="CAADFT010000046">
    <property type="protein sequence ID" value="VFK45336.1"/>
    <property type="molecule type" value="Genomic_DNA"/>
</dbReference>
<proteinExistence type="predicted"/>
<reference evidence="1" key="1">
    <citation type="submission" date="2019-02" db="EMBL/GenBank/DDBJ databases">
        <authorList>
            <person name="Gruber-Vodicka R. H."/>
            <person name="Seah K. B. B."/>
        </authorList>
    </citation>
    <scope>NUCLEOTIDE SEQUENCE</scope>
    <source>
        <strain evidence="1">BECK_BZ125</strain>
    </source>
</reference>
<name>A0A450YUY6_9GAMM</name>